<dbReference type="EMBL" id="CP150096">
    <property type="protein sequence ID" value="WZN44537.1"/>
    <property type="molecule type" value="Genomic_DNA"/>
</dbReference>
<name>A0ABZ2YXN4_9BACT</name>
<evidence type="ECO:0000313" key="3">
    <source>
        <dbReference type="Proteomes" id="UP001449657"/>
    </source>
</evidence>
<sequence>MKYFWLLSCHSIVVLFLMLFTLNAELNFPDTFSIKAPVLGHFALVLDWFTLAMGTLIFGFGILVTNRFCYNLLFRLKVPATFSNDIGLLVAMFLKYIIPMSLVVLLEFNGESVMLKMPVTYTCFRIFMSLSLLFDVLVYTFKYNELSHVTVRIGKWSLVYPCKKIYNLLTFLLWSNFVGTIFWMCKQKYETVKQHQSR</sequence>
<keyword evidence="1" id="KW-0472">Membrane</keyword>
<evidence type="ECO:0000313" key="2">
    <source>
        <dbReference type="EMBL" id="WZN44537.1"/>
    </source>
</evidence>
<feature type="transmembrane region" description="Helical" evidence="1">
    <location>
        <begin position="165"/>
        <end position="184"/>
    </location>
</feature>
<proteinExistence type="predicted"/>
<keyword evidence="1" id="KW-1133">Transmembrane helix</keyword>
<protein>
    <submittedName>
        <fullName evidence="2">Uncharacterized protein</fullName>
    </submittedName>
</protein>
<gene>
    <name evidence="2" type="ORF">WJU22_16710</name>
</gene>
<dbReference type="RefSeq" id="WP_341839317.1">
    <property type="nucleotide sequence ID" value="NZ_CP149792.1"/>
</dbReference>
<accession>A0ABZ2YXN4</accession>
<keyword evidence="3" id="KW-1185">Reference proteome</keyword>
<feature type="transmembrane region" description="Helical" evidence="1">
    <location>
        <begin position="126"/>
        <end position="144"/>
    </location>
</feature>
<feature type="transmembrane region" description="Helical" evidence="1">
    <location>
        <begin position="86"/>
        <end position="106"/>
    </location>
</feature>
<feature type="transmembrane region" description="Helical" evidence="1">
    <location>
        <begin position="48"/>
        <end position="74"/>
    </location>
</feature>
<evidence type="ECO:0000256" key="1">
    <source>
        <dbReference type="SAM" id="Phobius"/>
    </source>
</evidence>
<keyword evidence="1" id="KW-0812">Transmembrane</keyword>
<organism evidence="2 3">
    <name type="scientific">Chitinophaga caseinilytica</name>
    <dbReference type="NCBI Taxonomy" id="2267521"/>
    <lineage>
        <taxon>Bacteria</taxon>
        <taxon>Pseudomonadati</taxon>
        <taxon>Bacteroidota</taxon>
        <taxon>Chitinophagia</taxon>
        <taxon>Chitinophagales</taxon>
        <taxon>Chitinophagaceae</taxon>
        <taxon>Chitinophaga</taxon>
    </lineage>
</organism>
<reference evidence="2 3" key="1">
    <citation type="submission" date="2024-03" db="EMBL/GenBank/DDBJ databases">
        <title>Chitinophaga caseinilytica sp. nov., a casein hydrolysing bacterium isolated from forest soil.</title>
        <authorList>
            <person name="Lee D.S."/>
            <person name="Han D.M."/>
            <person name="Baek J.H."/>
            <person name="Choi D.G."/>
            <person name="Jeon J.H."/>
            <person name="Jeon C.O."/>
        </authorList>
    </citation>
    <scope>NUCLEOTIDE SEQUENCE [LARGE SCALE GENOMIC DNA]</scope>
    <source>
        <strain evidence="2 3">KACC 19118</strain>
    </source>
</reference>
<dbReference type="Proteomes" id="UP001449657">
    <property type="component" value="Chromosome"/>
</dbReference>